<evidence type="ECO:0000256" key="1">
    <source>
        <dbReference type="ARBA" id="ARBA00010322"/>
    </source>
</evidence>
<evidence type="ECO:0000313" key="6">
    <source>
        <dbReference type="Proteomes" id="UP000053573"/>
    </source>
</evidence>
<dbReference type="STRING" id="2060906.A0A0H1BEP1"/>
<dbReference type="InterPro" id="IPR005654">
    <property type="entry name" value="ATPase_AFG1-like"/>
</dbReference>
<keyword evidence="6" id="KW-1185">Reference proteome</keyword>
<dbReference type="Gene3D" id="3.40.50.300">
    <property type="entry name" value="P-loop containing nucleotide triphosphate hydrolases"/>
    <property type="match status" value="1"/>
</dbReference>
<dbReference type="NCBIfam" id="NF040713">
    <property type="entry name" value="ZapE"/>
    <property type="match status" value="1"/>
</dbReference>
<dbReference type="OrthoDB" id="548867at2759"/>
<dbReference type="InterPro" id="IPR027417">
    <property type="entry name" value="P-loop_NTPase"/>
</dbReference>
<proteinExistence type="inferred from homology"/>
<feature type="compositionally biased region" description="Polar residues" evidence="4">
    <location>
        <begin position="495"/>
        <end position="508"/>
    </location>
</feature>
<dbReference type="AlphaFoldDB" id="A0A0H1BEP1"/>
<name>A0A0H1BEP1_9EURO</name>
<evidence type="ECO:0008006" key="7">
    <source>
        <dbReference type="Google" id="ProtNLM"/>
    </source>
</evidence>
<evidence type="ECO:0000256" key="2">
    <source>
        <dbReference type="ARBA" id="ARBA00022741"/>
    </source>
</evidence>
<feature type="region of interest" description="Disordered" evidence="4">
    <location>
        <begin position="495"/>
        <end position="514"/>
    </location>
</feature>
<comment type="caution">
    <text evidence="5">The sequence shown here is derived from an EMBL/GenBank/DDBJ whole genome shotgun (WGS) entry which is preliminary data.</text>
</comment>
<gene>
    <name evidence="5" type="ORF">EMPG_15087</name>
</gene>
<keyword evidence="3" id="KW-0067">ATP-binding</keyword>
<organism evidence="5 6">
    <name type="scientific">Blastomyces silverae</name>
    <dbReference type="NCBI Taxonomy" id="2060906"/>
    <lineage>
        <taxon>Eukaryota</taxon>
        <taxon>Fungi</taxon>
        <taxon>Dikarya</taxon>
        <taxon>Ascomycota</taxon>
        <taxon>Pezizomycotina</taxon>
        <taxon>Eurotiomycetes</taxon>
        <taxon>Eurotiomycetidae</taxon>
        <taxon>Onygenales</taxon>
        <taxon>Ajellomycetaceae</taxon>
        <taxon>Blastomyces</taxon>
    </lineage>
</organism>
<dbReference type="Proteomes" id="UP000053573">
    <property type="component" value="Unassembled WGS sequence"/>
</dbReference>
<keyword evidence="2" id="KW-0547">Nucleotide-binding</keyword>
<dbReference type="PANTHER" id="PTHR12169">
    <property type="entry name" value="ATPASE N2B"/>
    <property type="match status" value="1"/>
</dbReference>
<dbReference type="FunFam" id="3.40.50.300:FF:001493">
    <property type="entry name" value="Mitochondrial ATPase (Afg1), putative"/>
    <property type="match status" value="1"/>
</dbReference>
<evidence type="ECO:0000313" key="5">
    <source>
        <dbReference type="EMBL" id="KLJ09492.1"/>
    </source>
</evidence>
<sequence>MRPPLRSRHPSLLLADAILCSRTRLLTVARRQYGGGVCADCRRSMTGGRRAGSPSMVTPPQARRSRMGLSRDISRSGGGRRQQQQHQQQVRMISSSRADAAEVVDGAPSMSAADAGGQPLYGPIQEYEARVQSGKLRDDAHQRDIIQHLQDLHEMLRSYTPPTVVRPTLESLENPEPKTSFFNTLFGRTPPPPATTQIPSNLPKGLYMYGDVGCGKTMLMDLFFDTLPENGTSRQRIHFHNFMQDVHKRLHVMKMKHGTDFDAVPFVAADIAEGASVLCFDEFQCTDVADAMILRRLLESLMSHGVVLVTTSNRHPDDLYKNGIQRASFIPCITLLKTSLTVLNLDSATDYRKIPRPPSGVYHHPLGMPADHHADKWFEYLGDFANDPPHRAVHQVWGRDIEVPLASGKAARFTFDQLIGRATGAADYLELMRSYEAFIVTDVPGMTIRQRDLARRFITFIDAVYESRAKLVLTTAVPLSNLFLSDAELKESIAENNKSSENGTNNQDEVPENLPDSMRHLMDDLGMSMSALKSSSIFSGDEERFAFARALSRLAEMEGKDWVERGLGIGMDAKTGEGDKVAWNKARSRWREDSL</sequence>
<dbReference type="EMBL" id="LDEV01002337">
    <property type="protein sequence ID" value="KLJ09492.1"/>
    <property type="molecule type" value="Genomic_DNA"/>
</dbReference>
<dbReference type="SUPFAM" id="SSF52540">
    <property type="entry name" value="P-loop containing nucleoside triphosphate hydrolases"/>
    <property type="match status" value="1"/>
</dbReference>
<dbReference type="GO" id="GO:0005739">
    <property type="term" value="C:mitochondrion"/>
    <property type="evidence" value="ECO:0007669"/>
    <property type="project" value="TreeGrafter"/>
</dbReference>
<dbReference type="GO" id="GO:0016887">
    <property type="term" value="F:ATP hydrolysis activity"/>
    <property type="evidence" value="ECO:0007669"/>
    <property type="project" value="InterPro"/>
</dbReference>
<dbReference type="GO" id="GO:0005524">
    <property type="term" value="F:ATP binding"/>
    <property type="evidence" value="ECO:0007669"/>
    <property type="project" value="UniProtKB-KW"/>
</dbReference>
<reference evidence="6" key="1">
    <citation type="journal article" date="2015" name="PLoS Genet.">
        <title>The dynamic genome and transcriptome of the human fungal pathogen Blastomyces and close relative Emmonsia.</title>
        <authorList>
            <person name="Munoz J.F."/>
            <person name="Gauthier G.M."/>
            <person name="Desjardins C.A."/>
            <person name="Gallo J.E."/>
            <person name="Holder J."/>
            <person name="Sullivan T.D."/>
            <person name="Marty A.J."/>
            <person name="Carmen J.C."/>
            <person name="Chen Z."/>
            <person name="Ding L."/>
            <person name="Gujja S."/>
            <person name="Magrini V."/>
            <person name="Misas E."/>
            <person name="Mitreva M."/>
            <person name="Priest M."/>
            <person name="Saif S."/>
            <person name="Whiston E.A."/>
            <person name="Young S."/>
            <person name="Zeng Q."/>
            <person name="Goldman W.E."/>
            <person name="Mardis E.R."/>
            <person name="Taylor J.W."/>
            <person name="McEwen J.G."/>
            <person name="Clay O.K."/>
            <person name="Klein B.S."/>
            <person name="Cuomo C.A."/>
        </authorList>
    </citation>
    <scope>NUCLEOTIDE SEQUENCE [LARGE SCALE GENOMIC DNA]</scope>
    <source>
        <strain evidence="6">UAMH 139</strain>
    </source>
</reference>
<evidence type="ECO:0000256" key="3">
    <source>
        <dbReference type="ARBA" id="ARBA00022840"/>
    </source>
</evidence>
<dbReference type="GO" id="GO:0006515">
    <property type="term" value="P:protein quality control for misfolded or incompletely synthesized proteins"/>
    <property type="evidence" value="ECO:0007669"/>
    <property type="project" value="TreeGrafter"/>
</dbReference>
<protein>
    <recommendedName>
        <fullName evidence="7">Mitochondrial ATPase</fullName>
    </recommendedName>
</protein>
<dbReference type="PANTHER" id="PTHR12169:SF6">
    <property type="entry name" value="AFG1-LIKE ATPASE"/>
    <property type="match status" value="1"/>
</dbReference>
<accession>A0A0H1BEP1</accession>
<evidence type="ECO:0000256" key="4">
    <source>
        <dbReference type="SAM" id="MobiDB-lite"/>
    </source>
</evidence>
<comment type="similarity">
    <text evidence="1">Belongs to the AFG1 ATPase family.</text>
</comment>
<dbReference type="Pfam" id="PF03969">
    <property type="entry name" value="AFG1_ATPase"/>
    <property type="match status" value="1"/>
</dbReference>
<feature type="region of interest" description="Disordered" evidence="4">
    <location>
        <begin position="45"/>
        <end position="90"/>
    </location>
</feature>